<keyword evidence="2" id="KW-1185">Reference proteome</keyword>
<accession>A0A7X5HUL5</accession>
<name>A0A7X5HUL5_9FIRM</name>
<dbReference type="RefSeq" id="WP_162369650.1">
    <property type="nucleotide sequence ID" value="NZ_JAAEEH010000007.1"/>
</dbReference>
<comment type="caution">
    <text evidence="1">The sequence shown here is derived from an EMBL/GenBank/DDBJ whole genome shotgun (WGS) entry which is preliminary data.</text>
</comment>
<dbReference type="PANTHER" id="PTHR36454:SF1">
    <property type="entry name" value="DUF1015 DOMAIN-CONTAINING PROTEIN"/>
    <property type="match status" value="1"/>
</dbReference>
<protein>
    <submittedName>
        <fullName evidence="1">DUF1015 domain-containing protein</fullName>
    </submittedName>
</protein>
<gene>
    <name evidence="1" type="ORF">GXN74_04070</name>
</gene>
<dbReference type="AlphaFoldDB" id="A0A7X5HUL5"/>
<reference evidence="1 2" key="1">
    <citation type="submission" date="2020-01" db="EMBL/GenBank/DDBJ databases">
        <title>Anaeroalcalibacter tamaniensis gen. nov., sp. nov., moderately halophilic strictly anaerobic fermenter bacterium from mud volcano of Taman peninsula.</title>
        <authorList>
            <person name="Frolova A."/>
            <person name="Merkel A.Y."/>
            <person name="Slobodkin A.I."/>
        </authorList>
    </citation>
    <scope>NUCLEOTIDE SEQUENCE [LARGE SCALE GENOMIC DNA]</scope>
    <source>
        <strain evidence="1 2">F-3ap</strain>
    </source>
</reference>
<dbReference type="Pfam" id="PF06245">
    <property type="entry name" value="DUF1015"/>
    <property type="match status" value="1"/>
</dbReference>
<evidence type="ECO:0000313" key="2">
    <source>
        <dbReference type="Proteomes" id="UP000461585"/>
    </source>
</evidence>
<proteinExistence type="predicted"/>
<dbReference type="PIRSF" id="PIRSF033563">
    <property type="entry name" value="UCP033563"/>
    <property type="match status" value="1"/>
</dbReference>
<dbReference type="EMBL" id="JAAEEH010000007">
    <property type="protein sequence ID" value="NDL66924.1"/>
    <property type="molecule type" value="Genomic_DNA"/>
</dbReference>
<evidence type="ECO:0000313" key="1">
    <source>
        <dbReference type="EMBL" id="NDL66924.1"/>
    </source>
</evidence>
<sequence length="414" mass="46627">MAILKPFQGVRPRKDLAAAIAALPYDVYSREEAREEVKDKPLSFLRIDRAETFFPPDQDMYADEVYGKAREALYGMLESGEFIQDSEDSFYIYRLTMDGRPQTGLVACTSIDDYLEGRIKKHELTRESKEQDRIRHVDACNANTGPIFLAYQAKDAVDGLVEGWMGAHGAEYDITTEDGVRHQVWRIGDRETNSRLVELFAAVPSLYIADGHHRAASAVKVGQKRRLENPGYTGKEEFNYFLSVLFPDNQLKILDYNRVVKDLNGMDKGAFLEAVKGKFLVEKESGQAIRPVEKATFGMFLDGTWYLLRAKEGIARSENPVEALDVSILQNHLLAPVLGIQDPRTDERIDFVGGIRGLEELERRVRKDMAVAFAMVPTGIDELMSIADAGALMPPKSTWFEPKLRSGLFIHLLA</sequence>
<organism evidence="1 2">
    <name type="scientific">Anaerotalea alkaliphila</name>
    <dbReference type="NCBI Taxonomy" id="2662126"/>
    <lineage>
        <taxon>Bacteria</taxon>
        <taxon>Bacillati</taxon>
        <taxon>Bacillota</taxon>
        <taxon>Clostridia</taxon>
        <taxon>Eubacteriales</taxon>
        <taxon>Anaerotalea</taxon>
    </lineage>
</organism>
<dbReference type="PANTHER" id="PTHR36454">
    <property type="entry name" value="LMO2823 PROTEIN"/>
    <property type="match status" value="1"/>
</dbReference>
<dbReference type="InterPro" id="IPR008323">
    <property type="entry name" value="UCP033563"/>
</dbReference>
<dbReference type="Proteomes" id="UP000461585">
    <property type="component" value="Unassembled WGS sequence"/>
</dbReference>